<comment type="catalytic activity">
    <reaction evidence="8">
        <text>[GlcNAc-(1-&gt;4)-Mur2Ac(oyl-L-Ala-gamma-D-Glu-L-Lys-D-Ala-D-Ala)](n)-di-trans,octa-cis-undecaprenyl diphosphate + beta-D-GlcNAc-(1-&gt;4)-Mur2Ac(oyl-L-Ala-gamma-D-Glu-L-Lys-D-Ala-D-Ala)-di-trans,octa-cis-undecaprenyl diphosphate = [GlcNAc-(1-&gt;4)-Mur2Ac(oyl-L-Ala-gamma-D-Glu-L-Lys-D-Ala-D-Ala)](n+1)-di-trans,octa-cis-undecaprenyl diphosphate + di-trans,octa-cis-undecaprenyl diphosphate + H(+)</text>
        <dbReference type="Rhea" id="RHEA:23708"/>
        <dbReference type="Rhea" id="RHEA-COMP:9602"/>
        <dbReference type="Rhea" id="RHEA-COMP:9603"/>
        <dbReference type="ChEBI" id="CHEBI:15378"/>
        <dbReference type="ChEBI" id="CHEBI:58405"/>
        <dbReference type="ChEBI" id="CHEBI:60033"/>
        <dbReference type="ChEBI" id="CHEBI:78435"/>
        <dbReference type="EC" id="2.4.99.28"/>
    </reaction>
</comment>
<comment type="catalytic activity">
    <reaction evidence="7">
        <text>Preferential cleavage: (Ac)2-L-Lys-D-Ala-|-D-Ala. Also transpeptidation of peptidyl-alanyl moieties that are N-acyl substituents of D-alanine.</text>
        <dbReference type="EC" id="3.4.16.4"/>
    </reaction>
</comment>
<dbReference type="InterPro" id="IPR023346">
    <property type="entry name" value="Lysozyme-like_dom_sf"/>
</dbReference>
<feature type="domain" description="Penicillin-binding protein transpeptidase" evidence="10">
    <location>
        <begin position="375"/>
        <end position="629"/>
    </location>
</feature>
<dbReference type="Pfam" id="PF00912">
    <property type="entry name" value="Transgly"/>
    <property type="match status" value="1"/>
</dbReference>
<dbReference type="SUPFAM" id="SSF56601">
    <property type="entry name" value="beta-lactamase/transpeptidase-like"/>
    <property type="match status" value="1"/>
</dbReference>
<keyword evidence="4" id="KW-0808">Transferase</keyword>
<keyword evidence="6" id="KW-0511">Multifunctional enzyme</keyword>
<sequence>MIGAIIGFAGLSVVAGALVAALFVPGATVASNAVTTTVDTFDSLPSYLQITPPAQASSIYAKQGGQDVKIATFYSQNRTDVASADIAQVFKESTVATEDPRFYDEGAIDVQGTLRGAISTALHKGVQGGSSITQQYVKNVLVNRCEQQGDTKAVDACYSQVTATTPARKLREMRYAIGVEKKYSKDEILRGYSNLVGFGGTVYGVQAASLYYFNVSAKDLSLVQAATLTAIINNPTNLRIDQPTNVKNGSANGYALTLARRNYVLDRMYVNHYIDKATRDATKALPVTPAITPSVNGCESAIAFDAAYFCKYVELSVLADPAFGSTQDARNASLDGGGLSIYTTLNLDLQKVAQTNVSAYMPTSIPGVSLGASQVSVEPGTGKIITMVQNTNFDETSTASTGSTSVNYNTDYDRGRSEGFQTGSSFKAFTLAAWLEAGHTLNENVNTATHYFPGTAFKNSCANTSASNWNVANADPAPANMTVLAATADSVNSAYARMGTSLDLCKILDVAKGMDIHAASPVNPLQTLPTMIIGTNYIAPLAMATAYAGIANNGVVCTPVAITSITSTLGTKITPTPTSCTQGMPADIAHGVSYALQTVLKPGGTGAAAQPGDGVPIIAKTGTTDAATQNWLVTSTSRIAQATWVGNIRGKIGFYKYYVNGVYGYSLKFLMDKPIIQALNKAYGGGDAFIAPPANLIGSVAPAPTTAPTPGTGTGSDNGSGGNGNGNGGNNDGGGAGGTPNQ</sequence>
<feature type="compositionally biased region" description="Gly residues" evidence="9">
    <location>
        <begin position="712"/>
        <end position="742"/>
    </location>
</feature>
<evidence type="ECO:0000256" key="5">
    <source>
        <dbReference type="ARBA" id="ARBA00022801"/>
    </source>
</evidence>
<dbReference type="InterPro" id="IPR036950">
    <property type="entry name" value="PBP_transglycosylase"/>
</dbReference>
<evidence type="ECO:0000256" key="3">
    <source>
        <dbReference type="ARBA" id="ARBA00022676"/>
    </source>
</evidence>
<gene>
    <name evidence="12" type="ORF">GCM10025780_27420</name>
</gene>
<dbReference type="InterPro" id="IPR001460">
    <property type="entry name" value="PCN-bd_Tpept"/>
</dbReference>
<evidence type="ECO:0000256" key="6">
    <source>
        <dbReference type="ARBA" id="ARBA00023268"/>
    </source>
</evidence>
<evidence type="ECO:0000259" key="11">
    <source>
        <dbReference type="Pfam" id="PF00912"/>
    </source>
</evidence>
<dbReference type="Gene3D" id="1.10.3810.10">
    <property type="entry name" value="Biosynthetic peptidoglycan transglycosylase-like"/>
    <property type="match status" value="1"/>
</dbReference>
<dbReference type="EMBL" id="BAABLM010000005">
    <property type="protein sequence ID" value="GAA4680640.1"/>
    <property type="molecule type" value="Genomic_DNA"/>
</dbReference>
<proteinExistence type="predicted"/>
<dbReference type="PANTHER" id="PTHR32282">
    <property type="entry name" value="BINDING PROTEIN TRANSPEPTIDASE, PUTATIVE-RELATED"/>
    <property type="match status" value="1"/>
</dbReference>
<evidence type="ECO:0000256" key="9">
    <source>
        <dbReference type="SAM" id="MobiDB-lite"/>
    </source>
</evidence>
<dbReference type="Pfam" id="PF00905">
    <property type="entry name" value="Transpeptidase"/>
    <property type="match status" value="1"/>
</dbReference>
<comment type="caution">
    <text evidence="12">The sequence shown here is derived from an EMBL/GenBank/DDBJ whole genome shotgun (WGS) entry which is preliminary data.</text>
</comment>
<dbReference type="InterPro" id="IPR050396">
    <property type="entry name" value="Glycosyltr_51/Transpeptidase"/>
</dbReference>
<evidence type="ECO:0000256" key="4">
    <source>
        <dbReference type="ARBA" id="ARBA00022679"/>
    </source>
</evidence>
<dbReference type="SUPFAM" id="SSF53955">
    <property type="entry name" value="Lysozyme-like"/>
    <property type="match status" value="1"/>
</dbReference>
<dbReference type="InterPro" id="IPR012338">
    <property type="entry name" value="Beta-lactam/transpept-like"/>
</dbReference>
<evidence type="ECO:0000259" key="10">
    <source>
        <dbReference type="Pfam" id="PF00905"/>
    </source>
</evidence>
<protein>
    <submittedName>
        <fullName evidence="12">Transglycosylase domain-containing protein</fullName>
    </submittedName>
</protein>
<keyword evidence="13" id="KW-1185">Reference proteome</keyword>
<accession>A0ABP8W5H2</accession>
<name>A0ABP8W5H2_9MICO</name>
<dbReference type="Gene3D" id="3.40.710.10">
    <property type="entry name" value="DD-peptidase/beta-lactamase superfamily"/>
    <property type="match status" value="1"/>
</dbReference>
<evidence type="ECO:0000256" key="1">
    <source>
        <dbReference type="ARBA" id="ARBA00022645"/>
    </source>
</evidence>
<evidence type="ECO:0000256" key="8">
    <source>
        <dbReference type="ARBA" id="ARBA00049902"/>
    </source>
</evidence>
<organism evidence="12 13">
    <name type="scientific">Frondihabitans cladoniiphilus</name>
    <dbReference type="NCBI Taxonomy" id="715785"/>
    <lineage>
        <taxon>Bacteria</taxon>
        <taxon>Bacillati</taxon>
        <taxon>Actinomycetota</taxon>
        <taxon>Actinomycetes</taxon>
        <taxon>Micrococcales</taxon>
        <taxon>Microbacteriaceae</taxon>
        <taxon>Frondihabitans</taxon>
    </lineage>
</organism>
<dbReference type="InterPro" id="IPR001264">
    <property type="entry name" value="Glyco_trans_51"/>
</dbReference>
<dbReference type="Proteomes" id="UP001501295">
    <property type="component" value="Unassembled WGS sequence"/>
</dbReference>
<evidence type="ECO:0000313" key="12">
    <source>
        <dbReference type="EMBL" id="GAA4680640.1"/>
    </source>
</evidence>
<evidence type="ECO:0000256" key="7">
    <source>
        <dbReference type="ARBA" id="ARBA00034000"/>
    </source>
</evidence>
<evidence type="ECO:0000256" key="2">
    <source>
        <dbReference type="ARBA" id="ARBA00022670"/>
    </source>
</evidence>
<dbReference type="PANTHER" id="PTHR32282:SF33">
    <property type="entry name" value="PEPTIDOGLYCAN GLYCOSYLTRANSFERASE"/>
    <property type="match status" value="1"/>
</dbReference>
<evidence type="ECO:0000313" key="13">
    <source>
        <dbReference type="Proteomes" id="UP001501295"/>
    </source>
</evidence>
<keyword evidence="5" id="KW-0378">Hydrolase</keyword>
<feature type="region of interest" description="Disordered" evidence="9">
    <location>
        <begin position="701"/>
        <end position="742"/>
    </location>
</feature>
<feature type="domain" description="Glycosyl transferase family 51" evidence="11">
    <location>
        <begin position="70"/>
        <end position="268"/>
    </location>
</feature>
<feature type="compositionally biased region" description="Low complexity" evidence="9">
    <location>
        <begin position="701"/>
        <end position="711"/>
    </location>
</feature>
<keyword evidence="3" id="KW-0328">Glycosyltransferase</keyword>
<keyword evidence="2" id="KW-0645">Protease</keyword>
<reference evidence="13" key="1">
    <citation type="journal article" date="2019" name="Int. J. Syst. Evol. Microbiol.">
        <title>The Global Catalogue of Microorganisms (GCM) 10K type strain sequencing project: providing services to taxonomists for standard genome sequencing and annotation.</title>
        <authorList>
            <consortium name="The Broad Institute Genomics Platform"/>
            <consortium name="The Broad Institute Genome Sequencing Center for Infectious Disease"/>
            <person name="Wu L."/>
            <person name="Ma J."/>
        </authorList>
    </citation>
    <scope>NUCLEOTIDE SEQUENCE [LARGE SCALE GENOMIC DNA]</scope>
    <source>
        <strain evidence="13">JCM 18956</strain>
    </source>
</reference>
<keyword evidence="1" id="KW-0121">Carboxypeptidase</keyword>